<evidence type="ECO:0000256" key="1">
    <source>
        <dbReference type="ARBA" id="ARBA00004574"/>
    </source>
</evidence>
<name>A0A8H4US83_9HYPO</name>
<dbReference type="Proteomes" id="UP000635477">
    <property type="component" value="Unassembled WGS sequence"/>
</dbReference>
<dbReference type="Pfam" id="PF10451">
    <property type="entry name" value="Stn1"/>
    <property type="match status" value="2"/>
</dbReference>
<sequence>MSDSAKPPIYPRYCFHLAPTVNNWCLFHVADIHGLDQHEGFEGENFYFYRNLPIKWVRIVGVVVAIDEFAGRRVYTVDDSSGACIECTVVIPTPSEEENGTGSMERSDPKTVDTNRNPPRAPAIFADIDVGSVVDVKGGLSTYRDERQLGIEKMIALRSTAQEVALWEKRIKFRCEVLEKPWVLRNRDMRRCRKEAERSEEEAERKRKRIKAMIEPRVAKQPTRSAADYEQSSDKRQPTKPTRLDLRQILQHGGGGKYDALGL</sequence>
<keyword evidence="7" id="KW-1185">Reference proteome</keyword>
<reference evidence="6" key="2">
    <citation type="submission" date="2020-05" db="EMBL/GenBank/DDBJ databases">
        <authorList>
            <person name="Kim H.-S."/>
            <person name="Proctor R.H."/>
            <person name="Brown D.W."/>
        </authorList>
    </citation>
    <scope>NUCLEOTIDE SEQUENCE</scope>
    <source>
        <strain evidence="6">NRRL 22465</strain>
    </source>
</reference>
<keyword evidence="3" id="KW-0779">Telomere</keyword>
<organism evidence="6 7">
    <name type="scientific">Fusarium zealandicum</name>
    <dbReference type="NCBI Taxonomy" id="1053134"/>
    <lineage>
        <taxon>Eukaryota</taxon>
        <taxon>Fungi</taxon>
        <taxon>Dikarya</taxon>
        <taxon>Ascomycota</taxon>
        <taxon>Pezizomycotina</taxon>
        <taxon>Sordariomycetes</taxon>
        <taxon>Hypocreomycetidae</taxon>
        <taxon>Hypocreales</taxon>
        <taxon>Nectriaceae</taxon>
        <taxon>Fusarium</taxon>
        <taxon>Fusarium staphyleae species complex</taxon>
    </lineage>
</organism>
<evidence type="ECO:0000256" key="2">
    <source>
        <dbReference type="ARBA" id="ARBA00022454"/>
    </source>
</evidence>
<dbReference type="SUPFAM" id="SSF50249">
    <property type="entry name" value="Nucleic acid-binding proteins"/>
    <property type="match status" value="1"/>
</dbReference>
<evidence type="ECO:0000256" key="4">
    <source>
        <dbReference type="SAM" id="MobiDB-lite"/>
    </source>
</evidence>
<feature type="region of interest" description="Disordered" evidence="4">
    <location>
        <begin position="192"/>
        <end position="249"/>
    </location>
</feature>
<dbReference type="AlphaFoldDB" id="A0A8H4US83"/>
<feature type="domain" description="CST complex subunit Stn1 N-terminal" evidence="5">
    <location>
        <begin position="128"/>
        <end position="214"/>
    </location>
</feature>
<keyword evidence="2" id="KW-0158">Chromosome</keyword>
<feature type="compositionally biased region" description="Basic and acidic residues" evidence="4">
    <location>
        <begin position="232"/>
        <end position="246"/>
    </location>
</feature>
<dbReference type="OrthoDB" id="77828at2759"/>
<dbReference type="EMBL" id="JABEYC010000128">
    <property type="protein sequence ID" value="KAF4982298.1"/>
    <property type="molecule type" value="Genomic_DNA"/>
</dbReference>
<dbReference type="Gene3D" id="2.40.50.140">
    <property type="entry name" value="Nucleic acid-binding proteins"/>
    <property type="match status" value="1"/>
</dbReference>
<accession>A0A8H4US83</accession>
<feature type="domain" description="CST complex subunit Stn1 N-terminal" evidence="5">
    <location>
        <begin position="46"/>
        <end position="89"/>
    </location>
</feature>
<evidence type="ECO:0000259" key="5">
    <source>
        <dbReference type="Pfam" id="PF10451"/>
    </source>
</evidence>
<evidence type="ECO:0000256" key="3">
    <source>
        <dbReference type="ARBA" id="ARBA00022895"/>
    </source>
</evidence>
<comment type="caution">
    <text evidence="6">The sequence shown here is derived from an EMBL/GenBank/DDBJ whole genome shotgun (WGS) entry which is preliminary data.</text>
</comment>
<reference evidence="6" key="1">
    <citation type="journal article" date="2020" name="BMC Genomics">
        <title>Correction to: Identification and distribution of gene clusters required for synthesis of sphingolipid metabolism inhibitors in diverse species of the filamentous fungus Fusarium.</title>
        <authorList>
            <person name="Kim H.S."/>
            <person name="Lohmar J.M."/>
            <person name="Busman M."/>
            <person name="Brown D.W."/>
            <person name="Naumann T.A."/>
            <person name="Divon H.H."/>
            <person name="Lysoe E."/>
            <person name="Uhlig S."/>
            <person name="Proctor R.H."/>
        </authorList>
    </citation>
    <scope>NUCLEOTIDE SEQUENCE</scope>
    <source>
        <strain evidence="6">NRRL 22465</strain>
    </source>
</reference>
<proteinExistence type="predicted"/>
<dbReference type="InterPro" id="IPR018856">
    <property type="entry name" value="Stn1_N"/>
</dbReference>
<gene>
    <name evidence="6" type="ORF">FZEAL_2047</name>
</gene>
<dbReference type="InterPro" id="IPR012340">
    <property type="entry name" value="NA-bd_OB-fold"/>
</dbReference>
<evidence type="ECO:0000313" key="6">
    <source>
        <dbReference type="EMBL" id="KAF4982298.1"/>
    </source>
</evidence>
<evidence type="ECO:0000313" key="7">
    <source>
        <dbReference type="Proteomes" id="UP000635477"/>
    </source>
</evidence>
<dbReference type="GO" id="GO:0000781">
    <property type="term" value="C:chromosome, telomeric region"/>
    <property type="evidence" value="ECO:0007669"/>
    <property type="project" value="UniProtKB-SubCell"/>
</dbReference>
<feature type="region of interest" description="Disordered" evidence="4">
    <location>
        <begin position="95"/>
        <end position="116"/>
    </location>
</feature>
<protein>
    <recommendedName>
        <fullName evidence="5">CST complex subunit Stn1 N-terminal domain-containing protein</fullName>
    </recommendedName>
</protein>
<comment type="subcellular location">
    <subcellularLocation>
        <location evidence="1">Chromosome</location>
        <location evidence="1">Telomere</location>
    </subcellularLocation>
</comment>